<evidence type="ECO:0000313" key="8">
    <source>
        <dbReference type="Proteomes" id="UP000196573"/>
    </source>
</evidence>
<sequence length="469" mass="50139">MDHTIAGSAGKRVSLEKTMNPAGVLALAIGSIIGWGCFILPGSMLQTAGPLGAATAILLGGLVMLIIGKSYGHMIARLPVSGGEFAYAYHGFGRNHAFACGWFLALGYVSIIPLNATALTLLVQFIAPDLLNWGYLYSIANDDIYLGELAMAGGAILLFGILNFVGSKLVSQTQTYMVALLVIAVVIIAAGAATSEQASIGHLEPVFAQDTAPWAGILKVLAIAPFLFVGFDTIPQSAEEYKFSPSLASKLIAWSIVIGTLIYVAVLLETGVVIPWPELVSEERSWYTGFALEAAVGKAGIVFLAVAICMGICTGINGFMVATSRLLFSMGRAKVLPDWFTRVKGEHRVPRHAIVFSVVLALVAPLFGRNVIIWVVDMAALGTAFGYMYTCFSAWKDGRKPVALFGGLLSLGILLLLTLPGSPGFMSEESWWACLVWVVLGTVFYLGERKKLASIPKQEMDYLILDQES</sequence>
<dbReference type="GO" id="GO:0005886">
    <property type="term" value="C:plasma membrane"/>
    <property type="evidence" value="ECO:0007669"/>
    <property type="project" value="UniProtKB-SubCell"/>
</dbReference>
<evidence type="ECO:0000256" key="3">
    <source>
        <dbReference type="ARBA" id="ARBA00022692"/>
    </source>
</evidence>
<dbReference type="PIRSF" id="PIRSF006060">
    <property type="entry name" value="AA_transporter"/>
    <property type="match status" value="1"/>
</dbReference>
<keyword evidence="8" id="KW-1185">Reference proteome</keyword>
<feature type="transmembrane region" description="Helical" evidence="6">
    <location>
        <begin position="349"/>
        <end position="367"/>
    </location>
</feature>
<evidence type="ECO:0000256" key="2">
    <source>
        <dbReference type="ARBA" id="ARBA00022475"/>
    </source>
</evidence>
<dbReference type="GO" id="GO:0022857">
    <property type="term" value="F:transmembrane transporter activity"/>
    <property type="evidence" value="ECO:0007669"/>
    <property type="project" value="InterPro"/>
</dbReference>
<keyword evidence="3 6" id="KW-0812">Transmembrane</keyword>
<reference evidence="7 8" key="1">
    <citation type="submission" date="2017-03" db="EMBL/GenBank/DDBJ databases">
        <authorList>
            <person name="Afonso C.L."/>
            <person name="Miller P.J."/>
            <person name="Scott M.A."/>
            <person name="Spackman E."/>
            <person name="Goraichik I."/>
            <person name="Dimitrov K.M."/>
            <person name="Suarez D.L."/>
            <person name="Swayne D.E."/>
        </authorList>
    </citation>
    <scope>NUCLEOTIDE SEQUENCE [LARGE SCALE GENOMIC DNA]</scope>
    <source>
        <strain evidence="7">SB41UT1</strain>
    </source>
</reference>
<feature type="transmembrane region" description="Helical" evidence="6">
    <location>
        <begin position="301"/>
        <end position="328"/>
    </location>
</feature>
<feature type="transmembrane region" description="Helical" evidence="6">
    <location>
        <begin position="144"/>
        <end position="164"/>
    </location>
</feature>
<feature type="transmembrane region" description="Helical" evidence="6">
    <location>
        <begin position="176"/>
        <end position="194"/>
    </location>
</feature>
<feature type="transmembrane region" description="Helical" evidence="6">
    <location>
        <begin position="251"/>
        <end position="276"/>
    </location>
</feature>
<feature type="transmembrane region" description="Helical" evidence="6">
    <location>
        <begin position="102"/>
        <end position="124"/>
    </location>
</feature>
<name>A0A1X7AL34_9GAMM</name>
<keyword evidence="2" id="KW-1003">Cell membrane</keyword>
<feature type="transmembrane region" description="Helical" evidence="6">
    <location>
        <begin position="214"/>
        <end position="231"/>
    </location>
</feature>
<dbReference type="InterPro" id="IPR002293">
    <property type="entry name" value="AA/rel_permease1"/>
</dbReference>
<evidence type="ECO:0000313" key="7">
    <source>
        <dbReference type="EMBL" id="SMA48593.1"/>
    </source>
</evidence>
<dbReference type="PANTHER" id="PTHR42770">
    <property type="entry name" value="AMINO ACID TRANSPORTER-RELATED"/>
    <property type="match status" value="1"/>
</dbReference>
<dbReference type="Proteomes" id="UP000196573">
    <property type="component" value="Unassembled WGS sequence"/>
</dbReference>
<feature type="transmembrane region" description="Helical" evidence="6">
    <location>
        <begin position="430"/>
        <end position="447"/>
    </location>
</feature>
<feature type="transmembrane region" description="Helical" evidence="6">
    <location>
        <begin position="402"/>
        <end position="418"/>
    </location>
</feature>
<accession>A0A1X7AL34</accession>
<feature type="transmembrane region" description="Helical" evidence="6">
    <location>
        <begin position="21"/>
        <end position="41"/>
    </location>
</feature>
<evidence type="ECO:0000256" key="5">
    <source>
        <dbReference type="ARBA" id="ARBA00023136"/>
    </source>
</evidence>
<comment type="subcellular location">
    <subcellularLocation>
        <location evidence="1">Cell membrane</location>
        <topology evidence="1">Multi-pass membrane protein</topology>
    </subcellularLocation>
</comment>
<evidence type="ECO:0000256" key="1">
    <source>
        <dbReference type="ARBA" id="ARBA00004651"/>
    </source>
</evidence>
<keyword evidence="5 6" id="KW-0472">Membrane</keyword>
<feature type="transmembrane region" description="Helical" evidence="6">
    <location>
        <begin position="47"/>
        <end position="67"/>
    </location>
</feature>
<keyword evidence="4 6" id="KW-1133">Transmembrane helix</keyword>
<dbReference type="OrthoDB" id="9804700at2"/>
<gene>
    <name evidence="7" type="primary">pheP</name>
    <name evidence="7" type="ORF">EHSB41UT_02798</name>
</gene>
<protein>
    <submittedName>
        <fullName evidence="7">Phenylalanine-specific permease</fullName>
    </submittedName>
</protein>
<dbReference type="Pfam" id="PF13520">
    <property type="entry name" value="AA_permease_2"/>
    <property type="match status" value="1"/>
</dbReference>
<evidence type="ECO:0000256" key="6">
    <source>
        <dbReference type="SAM" id="Phobius"/>
    </source>
</evidence>
<dbReference type="AlphaFoldDB" id="A0A1X7AL34"/>
<dbReference type="Gene3D" id="1.20.1740.10">
    <property type="entry name" value="Amino acid/polyamine transporter I"/>
    <property type="match status" value="1"/>
</dbReference>
<proteinExistence type="predicted"/>
<evidence type="ECO:0000256" key="4">
    <source>
        <dbReference type="ARBA" id="ARBA00022989"/>
    </source>
</evidence>
<dbReference type="InterPro" id="IPR050367">
    <property type="entry name" value="APC_superfamily"/>
</dbReference>
<dbReference type="EMBL" id="FWPT01000006">
    <property type="protein sequence ID" value="SMA48593.1"/>
    <property type="molecule type" value="Genomic_DNA"/>
</dbReference>
<dbReference type="RefSeq" id="WP_087110925.1">
    <property type="nucleotide sequence ID" value="NZ_CBCSCN010000006.1"/>
</dbReference>
<organism evidence="7 8">
    <name type="scientific">Parendozoicomonas haliclonae</name>
    <dbReference type="NCBI Taxonomy" id="1960125"/>
    <lineage>
        <taxon>Bacteria</taxon>
        <taxon>Pseudomonadati</taxon>
        <taxon>Pseudomonadota</taxon>
        <taxon>Gammaproteobacteria</taxon>
        <taxon>Oceanospirillales</taxon>
        <taxon>Endozoicomonadaceae</taxon>
        <taxon>Parendozoicomonas</taxon>
    </lineage>
</organism>
<dbReference type="PANTHER" id="PTHR42770:SF7">
    <property type="entry name" value="MEMBRANE PROTEIN"/>
    <property type="match status" value="1"/>
</dbReference>
<feature type="transmembrane region" description="Helical" evidence="6">
    <location>
        <begin position="373"/>
        <end position="395"/>
    </location>
</feature>